<evidence type="ECO:0000256" key="17">
    <source>
        <dbReference type="ARBA" id="ARBA00023180"/>
    </source>
</evidence>
<dbReference type="SUPFAM" id="SSF48726">
    <property type="entry name" value="Immunoglobulin"/>
    <property type="match status" value="3"/>
</dbReference>
<dbReference type="SUPFAM" id="SSF52200">
    <property type="entry name" value="Toll/Interleukin receptor TIR domain"/>
    <property type="match status" value="1"/>
</dbReference>
<evidence type="ECO:0000256" key="27">
    <source>
        <dbReference type="SAM" id="Phobius"/>
    </source>
</evidence>
<gene>
    <name evidence="31" type="primary">IL1R1</name>
</gene>
<evidence type="ECO:0000256" key="1">
    <source>
        <dbReference type="ARBA" id="ARBA00004236"/>
    </source>
</evidence>
<feature type="domain" description="TIR" evidence="29">
    <location>
        <begin position="382"/>
        <end position="537"/>
    </location>
</feature>
<dbReference type="PRINTS" id="PR01538">
    <property type="entry name" value="INTRLEUKN1R1"/>
</dbReference>
<dbReference type="KEGG" id="oaa:100084073"/>
<evidence type="ECO:0000256" key="5">
    <source>
        <dbReference type="ARBA" id="ARBA00022475"/>
    </source>
</evidence>
<dbReference type="InterPro" id="IPR015621">
    <property type="entry name" value="IL-1_rcpt_fam"/>
</dbReference>
<evidence type="ECO:0000256" key="4">
    <source>
        <dbReference type="ARBA" id="ARBA00009752"/>
    </source>
</evidence>
<evidence type="ECO:0000256" key="28">
    <source>
        <dbReference type="SAM" id="SignalP"/>
    </source>
</evidence>
<dbReference type="PROSITE" id="PS51257">
    <property type="entry name" value="PROKAR_LIPOPROTEIN"/>
    <property type="match status" value="1"/>
</dbReference>
<dbReference type="PRINTS" id="PR01536">
    <property type="entry name" value="INTRLKN1R12F"/>
</dbReference>
<evidence type="ECO:0000256" key="19">
    <source>
        <dbReference type="ARBA" id="ARBA00023319"/>
    </source>
</evidence>
<keyword evidence="32" id="KW-1185">Reference proteome</keyword>
<evidence type="ECO:0000256" key="6">
    <source>
        <dbReference type="ARBA" id="ARBA00022525"/>
    </source>
</evidence>
<evidence type="ECO:0000256" key="24">
    <source>
        <dbReference type="ARBA" id="ARBA00079535"/>
    </source>
</evidence>
<dbReference type="GO" id="GO:0005161">
    <property type="term" value="F:platelet-derived growth factor receptor binding"/>
    <property type="evidence" value="ECO:0007669"/>
    <property type="project" value="Ensembl"/>
</dbReference>
<organism evidence="31 32">
    <name type="scientific">Ornithorhynchus anatinus</name>
    <name type="common">Duckbill platypus</name>
    <dbReference type="NCBI Taxonomy" id="9258"/>
    <lineage>
        <taxon>Eukaryota</taxon>
        <taxon>Metazoa</taxon>
        <taxon>Chordata</taxon>
        <taxon>Craniata</taxon>
        <taxon>Vertebrata</taxon>
        <taxon>Euteleostomi</taxon>
        <taxon>Mammalia</taxon>
        <taxon>Monotremata</taxon>
        <taxon>Ornithorhynchidae</taxon>
        <taxon>Ornithorhynchus</taxon>
    </lineage>
</organism>
<dbReference type="Ensembl" id="ENSOANT00000017694.3">
    <property type="protein sequence ID" value="ENSOANP00000017691.2"/>
    <property type="gene ID" value="ENSOANG00000011165.4"/>
</dbReference>
<dbReference type="Proteomes" id="UP000002279">
    <property type="component" value="Chromosome 2"/>
</dbReference>
<dbReference type="GO" id="GO:0032729">
    <property type="term" value="P:positive regulation of type II interferon production"/>
    <property type="evidence" value="ECO:0007669"/>
    <property type="project" value="Ensembl"/>
</dbReference>
<dbReference type="CTD" id="3554"/>
<keyword evidence="9 28" id="KW-0732">Signal</keyword>
<evidence type="ECO:0000256" key="18">
    <source>
        <dbReference type="ARBA" id="ARBA00023198"/>
    </source>
</evidence>
<evidence type="ECO:0000256" key="7">
    <source>
        <dbReference type="ARBA" id="ARBA00022553"/>
    </source>
</evidence>
<evidence type="ECO:0000256" key="26">
    <source>
        <dbReference type="ARBA" id="ARBA00083376"/>
    </source>
</evidence>
<dbReference type="GeneTree" id="ENSGT01090000259985"/>
<dbReference type="FunFam" id="2.60.40.10:FF:001064">
    <property type="entry name" value="Interleukin 1 receptor, type I"/>
    <property type="match status" value="1"/>
</dbReference>
<feature type="signal peptide" evidence="28">
    <location>
        <begin position="1"/>
        <end position="19"/>
    </location>
</feature>
<dbReference type="InParanoid" id="F7D5H1"/>
<evidence type="ECO:0000256" key="11">
    <source>
        <dbReference type="ARBA" id="ARBA00022801"/>
    </source>
</evidence>
<dbReference type="GO" id="GO:0005576">
    <property type="term" value="C:extracellular region"/>
    <property type="evidence" value="ECO:0007669"/>
    <property type="project" value="UniProtKB-SubCell"/>
</dbReference>
<evidence type="ECO:0000256" key="12">
    <source>
        <dbReference type="ARBA" id="ARBA00022989"/>
    </source>
</evidence>
<comment type="subunit">
    <text evidence="21">The interleukin-1 receptor complex is a heterodimer of IL1R1 and IL1RAP. Interacts with PIK3R1. Interacts with IL1A.</text>
</comment>
<keyword evidence="16" id="KW-0675">Receptor</keyword>
<dbReference type="PANTHER" id="PTHR11890">
    <property type="entry name" value="INTERLEUKIN-1 RECEPTOR FAMILY MEMBER"/>
    <property type="match status" value="1"/>
</dbReference>
<dbReference type="Pfam" id="PF01582">
    <property type="entry name" value="TIR"/>
    <property type="match status" value="1"/>
</dbReference>
<evidence type="ECO:0000256" key="10">
    <source>
        <dbReference type="ARBA" id="ARBA00022737"/>
    </source>
</evidence>
<comment type="similarity">
    <text evidence="4">Belongs to the interleukin-1 receptor family.</text>
</comment>
<dbReference type="GeneID" id="100084073"/>
<evidence type="ECO:0000256" key="8">
    <source>
        <dbReference type="ARBA" id="ARBA00022692"/>
    </source>
</evidence>
<dbReference type="SMART" id="SM00255">
    <property type="entry name" value="TIR"/>
    <property type="match status" value="1"/>
</dbReference>
<dbReference type="FunFam" id="2.60.40.10:FF:000284">
    <property type="entry name" value="interleukin-1 receptor accessory protein-like 1"/>
    <property type="match status" value="1"/>
</dbReference>
<feature type="domain" description="Ig-like" evidence="30">
    <location>
        <begin position="36"/>
        <end position="111"/>
    </location>
</feature>
<evidence type="ECO:0000256" key="9">
    <source>
        <dbReference type="ARBA" id="ARBA00022729"/>
    </source>
</evidence>
<comment type="subcellular location">
    <subcellularLocation>
        <location evidence="1">Cell membrane</location>
    </subcellularLocation>
    <subcellularLocation>
        <location evidence="2">Membrane</location>
        <topology evidence="2">Single-pass type I membrane protein</topology>
    </subcellularLocation>
    <subcellularLocation>
        <location evidence="3">Secreted</location>
    </subcellularLocation>
</comment>
<dbReference type="InterPro" id="IPR007110">
    <property type="entry name" value="Ig-like_dom"/>
</dbReference>
<dbReference type="RefSeq" id="XP_028914214.1">
    <property type="nucleotide sequence ID" value="XM_029058381.2"/>
</dbReference>
<dbReference type="GO" id="GO:0016787">
    <property type="term" value="F:hydrolase activity"/>
    <property type="evidence" value="ECO:0007669"/>
    <property type="project" value="UniProtKB-KW"/>
</dbReference>
<dbReference type="eggNOG" id="ENOG502QWEU">
    <property type="taxonomic scope" value="Eukaryota"/>
</dbReference>
<dbReference type="Pfam" id="PF18452">
    <property type="entry name" value="Ig_6"/>
    <property type="match status" value="1"/>
</dbReference>
<keyword evidence="10" id="KW-0677">Repeat</keyword>
<evidence type="ECO:0000256" key="23">
    <source>
        <dbReference type="ARBA" id="ARBA00075659"/>
    </source>
</evidence>
<dbReference type="RefSeq" id="XP_028914212.1">
    <property type="nucleotide sequence ID" value="XM_029058379.2"/>
</dbReference>
<evidence type="ECO:0000259" key="29">
    <source>
        <dbReference type="PROSITE" id="PS50104"/>
    </source>
</evidence>
<dbReference type="InterPro" id="IPR004076">
    <property type="entry name" value="IL-1_rcpt_I-typ"/>
</dbReference>
<keyword evidence="7" id="KW-0597">Phosphoprotein</keyword>
<dbReference type="RefSeq" id="XP_028914216.1">
    <property type="nucleotide sequence ID" value="XM_029058383.2"/>
</dbReference>
<dbReference type="FunFam" id="3.40.50.10140:FF:000002">
    <property type="entry name" value="Interleukin 1 receptor accessory protein"/>
    <property type="match status" value="1"/>
</dbReference>
<evidence type="ECO:0000256" key="20">
    <source>
        <dbReference type="ARBA" id="ARBA00057479"/>
    </source>
</evidence>
<feature type="domain" description="Ig-like" evidence="30">
    <location>
        <begin position="227"/>
        <end position="325"/>
    </location>
</feature>
<dbReference type="Gene3D" id="2.60.40.10">
    <property type="entry name" value="Immunoglobulins"/>
    <property type="match status" value="3"/>
</dbReference>
<feature type="domain" description="Ig-like" evidence="30">
    <location>
        <begin position="117"/>
        <end position="211"/>
    </location>
</feature>
<dbReference type="PRINTS" id="PR01537">
    <property type="entry name" value="INTRLKN1R1F"/>
</dbReference>
<dbReference type="InterPro" id="IPR003599">
    <property type="entry name" value="Ig_sub"/>
</dbReference>
<dbReference type="FunCoup" id="F7D5H1">
    <property type="interactions" value="1074"/>
</dbReference>
<keyword evidence="19" id="KW-0393">Immunoglobulin domain</keyword>
<dbReference type="GO" id="GO:2000556">
    <property type="term" value="P:positive regulation of T-helper 1 cell cytokine production"/>
    <property type="evidence" value="ECO:0007669"/>
    <property type="project" value="Ensembl"/>
</dbReference>
<dbReference type="RefSeq" id="XP_028914213.1">
    <property type="nucleotide sequence ID" value="XM_029058380.2"/>
</dbReference>
<dbReference type="InterPro" id="IPR035897">
    <property type="entry name" value="Toll_tir_struct_dom_sf"/>
</dbReference>
<dbReference type="GO" id="GO:0005886">
    <property type="term" value="C:plasma membrane"/>
    <property type="evidence" value="ECO:0000318"/>
    <property type="project" value="GO_Central"/>
</dbReference>
<feature type="chain" id="PRO_5003350005" description="Interleukin-1 receptor type 1" evidence="28">
    <location>
        <begin position="20"/>
        <end position="573"/>
    </location>
</feature>
<proteinExistence type="inferred from homology"/>
<accession>F7D5H1</accession>
<sequence length="573" mass="66126">MAVLRLACSVALFFSCLLAENCQEKEDSIMYIATENEVDAVRCSKDKTSVKSDVIWYRHESETPVSKENSSRIHQDKNVLWFIPTKLEDSGYYYCVTRNLTHCLRVKMNITVLKNEPGLCYQNESLYKQQIFRTVGGVIVCPRMNFLRDENNQLPRVQWYKNCKPGPLDHKKFTALEREGRLLLKNLVLQDGGYYTCHTSFAHMGAQYTISRTIYLTILERKPMDIPKILYPVNSSVEVELGSQFVVDCNVSGMSIDLVYWTWNRKAINDPKVFMEYLESEEHSETRPVTVISRINISEVGSRHYLHPFVCLASSTYGYTEAYIALKPPTPDFRACLIGGLITLAFVVVCSVFIYKIFKVDIVLWYRNFCYPLSEKKVSDGKTYDAYILYPKDYGEESTYSTDIFVLKILPDVLERQCGYNLFIYGRDDLVGEDVVVVIDRNIKKSRRLIIILDRESPQYRCLGNTSEQQLAMYNALVQDGIKVILLELGKIQDYTNMPESIQFIKQKHGVLRWSGDLTEESQSANARFWKNVRYHMPAKPRQASPEVQLLSAVALPGDHHRQERQTEIYVPS</sequence>
<dbReference type="FunFam" id="2.60.40.10:FF:000188">
    <property type="entry name" value="Interleukin-1 receptor accessory protein-like 1"/>
    <property type="match status" value="1"/>
</dbReference>
<dbReference type="GO" id="GO:0009986">
    <property type="term" value="C:cell surface"/>
    <property type="evidence" value="ECO:0000318"/>
    <property type="project" value="GO_Central"/>
</dbReference>
<feature type="transmembrane region" description="Helical" evidence="27">
    <location>
        <begin position="337"/>
        <end position="358"/>
    </location>
</feature>
<dbReference type="InterPro" id="IPR013783">
    <property type="entry name" value="Ig-like_fold"/>
</dbReference>
<evidence type="ECO:0000256" key="25">
    <source>
        <dbReference type="ARBA" id="ARBA00080708"/>
    </source>
</evidence>
<dbReference type="RefSeq" id="XP_028914210.1">
    <property type="nucleotide sequence ID" value="XM_029058377.2"/>
</dbReference>
<dbReference type="GO" id="GO:0051897">
    <property type="term" value="P:positive regulation of phosphatidylinositol 3-kinase/protein kinase B signal transduction"/>
    <property type="evidence" value="ECO:0007669"/>
    <property type="project" value="Ensembl"/>
</dbReference>
<reference evidence="31 32" key="1">
    <citation type="journal article" date="2008" name="Nature">
        <title>Genome analysis of the platypus reveals unique signatures of evolution.</title>
        <authorList>
            <person name="Warren W.C."/>
            <person name="Hillier L.W."/>
            <person name="Marshall Graves J.A."/>
            <person name="Birney E."/>
            <person name="Ponting C.P."/>
            <person name="Grutzner F."/>
            <person name="Belov K."/>
            <person name="Miller W."/>
            <person name="Clarke L."/>
            <person name="Chinwalla A.T."/>
            <person name="Yang S.P."/>
            <person name="Heger A."/>
            <person name="Locke D.P."/>
            <person name="Miethke P."/>
            <person name="Waters P.D."/>
            <person name="Veyrunes F."/>
            <person name="Fulton L."/>
            <person name="Fulton B."/>
            <person name="Graves T."/>
            <person name="Wallis J."/>
            <person name="Puente X.S."/>
            <person name="Lopez-Otin C."/>
            <person name="Ordonez G.R."/>
            <person name="Eichler E.E."/>
            <person name="Chen L."/>
            <person name="Cheng Z."/>
            <person name="Deakin J.E."/>
            <person name="Alsop A."/>
            <person name="Thompson K."/>
            <person name="Kirby P."/>
            <person name="Papenfuss A.T."/>
            <person name="Wakefield M.J."/>
            <person name="Olender T."/>
            <person name="Lancet D."/>
            <person name="Huttley G.A."/>
            <person name="Smit A.F."/>
            <person name="Pask A."/>
            <person name="Temple-Smith P."/>
            <person name="Batzer M.A."/>
            <person name="Walker J.A."/>
            <person name="Konkel M.K."/>
            <person name="Harris R.S."/>
            <person name="Whittington C.M."/>
            <person name="Wong E.S."/>
            <person name="Gemmell N.J."/>
            <person name="Buschiazzo E."/>
            <person name="Vargas Jentzsch I.M."/>
            <person name="Merkel A."/>
            <person name="Schmitz J."/>
            <person name="Zemann A."/>
            <person name="Churakov G."/>
            <person name="Kriegs J.O."/>
            <person name="Brosius J."/>
            <person name="Murchison E.P."/>
            <person name="Sachidanandam R."/>
            <person name="Smith C."/>
            <person name="Hannon G.J."/>
            <person name="Tsend-Ayush E."/>
            <person name="McMillan D."/>
            <person name="Attenborough R."/>
            <person name="Rens W."/>
            <person name="Ferguson-Smith M."/>
            <person name="Lefevre C.M."/>
            <person name="Sharp J.A."/>
            <person name="Nicholas K.R."/>
            <person name="Ray D.A."/>
            <person name="Kube M."/>
            <person name="Reinhardt R."/>
            <person name="Pringle T.H."/>
            <person name="Taylor J."/>
            <person name="Jones R.C."/>
            <person name="Nixon B."/>
            <person name="Dacheux J.L."/>
            <person name="Niwa H."/>
            <person name="Sekita Y."/>
            <person name="Huang X."/>
            <person name="Stark A."/>
            <person name="Kheradpour P."/>
            <person name="Kellis M."/>
            <person name="Flicek P."/>
            <person name="Chen Y."/>
            <person name="Webber C."/>
            <person name="Hardison R."/>
            <person name="Nelson J."/>
            <person name="Hallsworth-Pepin K."/>
            <person name="Delehaunty K."/>
            <person name="Markovic C."/>
            <person name="Minx P."/>
            <person name="Feng Y."/>
            <person name="Kremitzki C."/>
            <person name="Mitreva M."/>
            <person name="Glasscock J."/>
            <person name="Wylie T."/>
            <person name="Wohldmann P."/>
            <person name="Thiru P."/>
            <person name="Nhan M.N."/>
            <person name="Pohl C.S."/>
            <person name="Smith S.M."/>
            <person name="Hou S."/>
            <person name="Nefedov M."/>
            <person name="de Jong P.J."/>
            <person name="Renfree M.B."/>
            <person name="Mardis E.R."/>
            <person name="Wilson R.K."/>
        </authorList>
    </citation>
    <scope>NUCLEOTIDE SEQUENCE [LARGE SCALE GENOMIC DNA]</scope>
    <source>
        <strain evidence="31 32">Glennie</strain>
    </source>
</reference>
<dbReference type="AlphaFoldDB" id="F7D5H1"/>
<dbReference type="STRING" id="9258.ENSOANP00000017691"/>
<keyword evidence="5" id="KW-1003">Cell membrane</keyword>
<keyword evidence="15" id="KW-1015">Disulfide bond</keyword>
<evidence type="ECO:0000259" key="30">
    <source>
        <dbReference type="PROSITE" id="PS50835"/>
    </source>
</evidence>
<keyword evidence="8 27" id="KW-0812">Transmembrane</keyword>
<dbReference type="InterPro" id="IPR041416">
    <property type="entry name" value="IL-1RAcP-like_ig"/>
</dbReference>
<evidence type="ECO:0000313" key="32">
    <source>
        <dbReference type="Proteomes" id="UP000002279"/>
    </source>
</evidence>
<dbReference type="OMA" id="HMPAQRQ"/>
<dbReference type="GO" id="GO:0010641">
    <property type="term" value="P:positive regulation of platelet-derived growth factor receptor signaling pathway"/>
    <property type="evidence" value="ECO:0007669"/>
    <property type="project" value="Ensembl"/>
</dbReference>
<keyword evidence="6" id="KW-0964">Secreted</keyword>
<keyword evidence="14 27" id="KW-0472">Membrane</keyword>
<evidence type="ECO:0000256" key="14">
    <source>
        <dbReference type="ARBA" id="ARBA00023136"/>
    </source>
</evidence>
<dbReference type="GO" id="GO:0006954">
    <property type="term" value="P:inflammatory response"/>
    <property type="evidence" value="ECO:0007669"/>
    <property type="project" value="UniProtKB-KW"/>
</dbReference>
<keyword evidence="18" id="KW-0395">Inflammatory response</keyword>
<dbReference type="GO" id="GO:0050727">
    <property type="term" value="P:regulation of inflammatory response"/>
    <property type="evidence" value="ECO:0000318"/>
    <property type="project" value="GO_Central"/>
</dbReference>
<evidence type="ECO:0000256" key="2">
    <source>
        <dbReference type="ARBA" id="ARBA00004479"/>
    </source>
</evidence>
<evidence type="ECO:0000256" key="13">
    <source>
        <dbReference type="ARBA" id="ARBA00023027"/>
    </source>
</evidence>
<evidence type="ECO:0000313" key="31">
    <source>
        <dbReference type="Ensembl" id="ENSOANP00000017691.2"/>
    </source>
</evidence>
<dbReference type="PROSITE" id="PS50104">
    <property type="entry name" value="TIR"/>
    <property type="match status" value="1"/>
</dbReference>
<dbReference type="OrthoDB" id="6132459at2759"/>
<dbReference type="GO" id="GO:0043123">
    <property type="term" value="P:positive regulation of canonical NF-kappaB signal transduction"/>
    <property type="evidence" value="ECO:0007669"/>
    <property type="project" value="Ensembl"/>
</dbReference>
<protein>
    <recommendedName>
        <fullName evidence="22">Interleukin-1 receptor type 1</fullName>
    </recommendedName>
    <alternativeName>
        <fullName evidence="24">CD121 antigen-like family member A</fullName>
    </alternativeName>
    <alternativeName>
        <fullName evidence="23">Interleukin-1 receptor alpha</fullName>
    </alternativeName>
    <alternativeName>
        <fullName evidence="26">Interleukin-1 receptor type I</fullName>
    </alternativeName>
    <alternativeName>
        <fullName evidence="25">p80</fullName>
    </alternativeName>
</protein>
<dbReference type="GO" id="GO:0007166">
    <property type="term" value="P:cell surface receptor signaling pathway"/>
    <property type="evidence" value="ECO:0000318"/>
    <property type="project" value="GO_Central"/>
</dbReference>
<dbReference type="GO" id="GO:0004908">
    <property type="term" value="F:interleukin-1 receptor activity"/>
    <property type="evidence" value="ECO:0000318"/>
    <property type="project" value="GO_Central"/>
</dbReference>
<dbReference type="InterPro" id="IPR000157">
    <property type="entry name" value="TIR_dom"/>
</dbReference>
<dbReference type="RefSeq" id="XP_028914209.1">
    <property type="nucleotide sequence ID" value="XM_029058376.2"/>
</dbReference>
<comment type="function">
    <text evidence="20">Receptor for IL1A, IL1B and IL1RN. After binding to interleukin-1 associates with the coreceptor IL1RAP to form the high affinity interleukin-1 receptor complex which mediates interleukin-1-dependent activation of NF-kappa-B, MAPK and other pathways. Signaling involves the recruitment of adapter molecules such as TOLLIP, MYD88, and IRAK1 or IRAK2 via the respective TIR domains of the receptor/coreceptor subunits. Binds ligands with comparable affinity and binding of antagonist IL1RN prevents association with IL1RAP to form a signaling complex. Involved in IL1B-mediated costimulation of IFNG production from T-helper 1 (Th1) cells.</text>
</comment>
<dbReference type="GO" id="GO:0004909">
    <property type="term" value="F:interleukin-1, type I, activating receptor activity"/>
    <property type="evidence" value="ECO:0007669"/>
    <property type="project" value="InterPro"/>
</dbReference>
<dbReference type="InterPro" id="IPR004074">
    <property type="entry name" value="IL-1_rcpt_I/II-typ"/>
</dbReference>
<evidence type="ECO:0000256" key="15">
    <source>
        <dbReference type="ARBA" id="ARBA00023157"/>
    </source>
</evidence>
<dbReference type="HOGENOM" id="CLU_025552_3_1_1"/>
<dbReference type="InterPro" id="IPR036179">
    <property type="entry name" value="Ig-like_dom_sf"/>
</dbReference>
<evidence type="ECO:0000256" key="16">
    <source>
        <dbReference type="ARBA" id="ARBA00023170"/>
    </source>
</evidence>
<dbReference type="Gene3D" id="3.40.50.10140">
    <property type="entry name" value="Toll/interleukin-1 receptor homology (TIR) domain"/>
    <property type="match status" value="1"/>
</dbReference>
<evidence type="ECO:0000256" key="22">
    <source>
        <dbReference type="ARBA" id="ARBA00067898"/>
    </source>
</evidence>
<reference evidence="31" key="3">
    <citation type="submission" date="2025-09" db="UniProtKB">
        <authorList>
            <consortium name="Ensembl"/>
        </authorList>
    </citation>
    <scope>IDENTIFICATION</scope>
    <source>
        <strain evidence="31">Glennie</strain>
    </source>
</reference>
<keyword evidence="17" id="KW-0325">Glycoprotein</keyword>
<keyword evidence="12 27" id="KW-1133">Transmembrane helix</keyword>
<dbReference type="SMART" id="SM00409">
    <property type="entry name" value="IG"/>
    <property type="match status" value="3"/>
</dbReference>
<evidence type="ECO:0000256" key="21">
    <source>
        <dbReference type="ARBA" id="ARBA00066184"/>
    </source>
</evidence>
<dbReference type="PROSITE" id="PS50835">
    <property type="entry name" value="IG_LIKE"/>
    <property type="match status" value="3"/>
</dbReference>
<keyword evidence="13" id="KW-0520">NAD</keyword>
<reference evidence="31" key="2">
    <citation type="submission" date="2025-08" db="UniProtKB">
        <authorList>
            <consortium name="Ensembl"/>
        </authorList>
    </citation>
    <scope>IDENTIFICATION</scope>
    <source>
        <strain evidence="31">Glennie</strain>
    </source>
</reference>
<name>F7D5H1_ORNAN</name>
<dbReference type="CDD" id="cd20994">
    <property type="entry name" value="Ig2_IL1R_like"/>
    <property type="match status" value="1"/>
</dbReference>
<dbReference type="Bgee" id="ENSOANG00000011165">
    <property type="expression patterns" value="Expressed in liver and 7 other cell types or tissues"/>
</dbReference>
<dbReference type="PANTHER" id="PTHR11890:SF26">
    <property type="entry name" value="INTERLEUKIN-1 RECEPTOR TYPE 1"/>
    <property type="match status" value="1"/>
</dbReference>
<evidence type="ECO:0000256" key="3">
    <source>
        <dbReference type="ARBA" id="ARBA00004613"/>
    </source>
</evidence>
<keyword evidence="11" id="KW-0378">Hydrolase</keyword>